<name>A0A073HXI2_9SPIT</name>
<organism evidence="1 2">
    <name type="scientific">Oxytricha trifallax</name>
    <dbReference type="NCBI Taxonomy" id="1172189"/>
    <lineage>
        <taxon>Eukaryota</taxon>
        <taxon>Sar</taxon>
        <taxon>Alveolata</taxon>
        <taxon>Ciliophora</taxon>
        <taxon>Intramacronucleata</taxon>
        <taxon>Spirotrichea</taxon>
        <taxon>Stichotrichia</taxon>
        <taxon>Sporadotrichida</taxon>
        <taxon>Oxytrichidae</taxon>
        <taxon>Oxytrichinae</taxon>
        <taxon>Oxytricha</taxon>
    </lineage>
</organism>
<dbReference type="EMBL" id="ARYC01005538">
    <property type="protein sequence ID" value="KEJ82728.1"/>
    <property type="molecule type" value="Genomic_DNA"/>
</dbReference>
<comment type="caution">
    <text evidence="1">The sequence shown here is derived from an EMBL/GenBank/DDBJ whole genome shotgun (WGS) entry which is preliminary data.</text>
</comment>
<evidence type="ECO:0000313" key="1">
    <source>
        <dbReference type="EMBL" id="KEJ82728.1"/>
    </source>
</evidence>
<sequence>MTSSNISLKISTLNNPQKAYLMSLVTQFMNKLHSRSGNLTFYKGQSLFYVLSPTLERTYLRTEKKSLTSSSSNVTKQQEQVPNFVLIWLISSKASLELPNNSKTESKLPPHKNLVPKVATILLWIANAYLITIRNTYLITRPDQQLNSIRTKPIQQYSPVIKLIRLKVIII</sequence>
<reference evidence="2" key="1">
    <citation type="journal article" date="2014" name="Cell">
        <title>The Architecture of a Scrambled Genome Reveals Massive Levels of Genomic Rearrangement during Development.</title>
        <authorList>
            <person name="Chen X."/>
            <person name="Bracht J.R."/>
            <person name="Goldman A.D."/>
            <person name="Dolzhenko E."/>
            <person name="Clay D.M."/>
            <person name="Swart E.C."/>
            <person name="Perlman D.H."/>
            <person name="Doak T.G."/>
            <person name="Stuart A."/>
            <person name="Amemiya C.T."/>
            <person name="Sebra R.P."/>
            <person name="Landweber L.F."/>
        </authorList>
    </citation>
    <scope>NUCLEOTIDE SEQUENCE [LARGE SCALE GENOMIC DNA]</scope>
    <source>
        <strain evidence="2">JRB310</strain>
    </source>
</reference>
<dbReference type="Proteomes" id="UP000053232">
    <property type="component" value="Unassembled WGS sequence"/>
</dbReference>
<evidence type="ECO:0000313" key="2">
    <source>
        <dbReference type="Proteomes" id="UP000053232"/>
    </source>
</evidence>
<dbReference type="AlphaFoldDB" id="A0A073HXI2"/>
<keyword evidence="2" id="KW-1185">Reference proteome</keyword>
<proteinExistence type="predicted"/>
<gene>
    <name evidence="1" type="ORF">OXYTRIMIC_173</name>
</gene>
<protein>
    <submittedName>
        <fullName evidence="1">Uncharacterized protein</fullName>
    </submittedName>
</protein>
<accession>A0A073HXI2</accession>